<keyword evidence="5 6" id="KW-0472">Membrane</keyword>
<dbReference type="GO" id="GO:0031966">
    <property type="term" value="C:mitochondrial membrane"/>
    <property type="evidence" value="ECO:0007669"/>
    <property type="project" value="TreeGrafter"/>
</dbReference>
<comment type="subcellular location">
    <subcellularLocation>
        <location evidence="1">Membrane</location>
    </subcellularLocation>
</comment>
<reference evidence="10" key="3">
    <citation type="submission" date="2014-09" db="EMBL/GenBank/DDBJ databases">
        <authorList>
            <person name="Magalhaes I.L.F."/>
            <person name="Oliveira U."/>
            <person name="Santos F.R."/>
            <person name="Vidigal T.H.D.A."/>
            <person name="Brescovit A.D."/>
            <person name="Santos A.J."/>
        </authorList>
    </citation>
    <scope>NUCLEOTIDE SEQUENCE</scope>
</reference>
<dbReference type="Gene3D" id="1.10.10.1740">
    <property type="entry name" value="Transmembrane protein 14-like"/>
    <property type="match status" value="1"/>
</dbReference>
<dbReference type="InterPro" id="IPR005349">
    <property type="entry name" value="TMEM14"/>
</dbReference>
<accession>A0A0A9Y3V3</accession>
<evidence type="ECO:0000256" key="6">
    <source>
        <dbReference type="SAM" id="Phobius"/>
    </source>
</evidence>
<comment type="similarity">
    <text evidence="2">Belongs to the TMEM14 family.</text>
</comment>
<evidence type="ECO:0000313" key="10">
    <source>
        <dbReference type="EMBL" id="JAG58361.1"/>
    </source>
</evidence>
<organism evidence="9">
    <name type="scientific">Lygus hesperus</name>
    <name type="common">Western plant bug</name>
    <dbReference type="NCBI Taxonomy" id="30085"/>
    <lineage>
        <taxon>Eukaryota</taxon>
        <taxon>Metazoa</taxon>
        <taxon>Ecdysozoa</taxon>
        <taxon>Arthropoda</taxon>
        <taxon>Hexapoda</taxon>
        <taxon>Insecta</taxon>
        <taxon>Pterygota</taxon>
        <taxon>Neoptera</taxon>
        <taxon>Paraneoptera</taxon>
        <taxon>Hemiptera</taxon>
        <taxon>Heteroptera</taxon>
        <taxon>Panheteroptera</taxon>
        <taxon>Cimicomorpha</taxon>
        <taxon>Miridae</taxon>
        <taxon>Mirini</taxon>
        <taxon>Lygus</taxon>
    </lineage>
</organism>
<evidence type="ECO:0000313" key="8">
    <source>
        <dbReference type="EMBL" id="JAG24189.1"/>
    </source>
</evidence>
<reference evidence="9" key="2">
    <citation type="submission" date="2014-07" db="EMBL/GenBank/DDBJ databases">
        <authorList>
            <person name="Hull J."/>
        </authorList>
    </citation>
    <scope>NUCLEOTIDE SEQUENCE</scope>
</reference>
<evidence type="ECO:0000313" key="9">
    <source>
        <dbReference type="EMBL" id="JAG24190.1"/>
    </source>
</evidence>
<dbReference type="PANTHER" id="PTHR12668">
    <property type="entry name" value="TRANSMEMBRANE PROTEIN 14, 15"/>
    <property type="match status" value="1"/>
</dbReference>
<evidence type="ECO:0000313" key="7">
    <source>
        <dbReference type="EMBL" id="JAG24185.1"/>
    </source>
</evidence>
<dbReference type="EMBL" id="GBHO01019419">
    <property type="protein sequence ID" value="JAG24185.1"/>
    <property type="molecule type" value="Transcribed_RNA"/>
</dbReference>
<dbReference type="EMBL" id="GDHC01013114">
    <property type="protein sequence ID" value="JAQ05515.1"/>
    <property type="molecule type" value="Transcribed_RNA"/>
</dbReference>
<dbReference type="InterPro" id="IPR044890">
    <property type="entry name" value="TMEM14_sf"/>
</dbReference>
<evidence type="ECO:0000313" key="11">
    <source>
        <dbReference type="EMBL" id="JAQ05515.1"/>
    </source>
</evidence>
<evidence type="ECO:0000256" key="1">
    <source>
        <dbReference type="ARBA" id="ARBA00004370"/>
    </source>
</evidence>
<proteinExistence type="inferred from homology"/>
<feature type="transmembrane region" description="Helical" evidence="6">
    <location>
        <begin position="53"/>
        <end position="72"/>
    </location>
</feature>
<dbReference type="GO" id="GO:0070453">
    <property type="term" value="P:regulation of heme biosynthetic process"/>
    <property type="evidence" value="ECO:0007669"/>
    <property type="project" value="TreeGrafter"/>
</dbReference>
<protein>
    <submittedName>
        <fullName evidence="9">Transmembrane protein 14C</fullName>
    </submittedName>
</protein>
<reference evidence="11" key="4">
    <citation type="journal article" date="2016" name="Gigascience">
        <title>De novo construction of an expanded transcriptome assembly for the western tarnished plant bug, Lygus hesperus.</title>
        <authorList>
            <person name="Tassone E.E."/>
            <person name="Geib S.M."/>
            <person name="Hall B."/>
            <person name="Fabrick J.A."/>
            <person name="Brent C.S."/>
            <person name="Hull J.J."/>
        </authorList>
    </citation>
    <scope>NUCLEOTIDE SEQUENCE</scope>
</reference>
<dbReference type="PANTHER" id="PTHR12668:SF43">
    <property type="entry name" value="TRANSMEMBRANE PROTEIN 14 HOMOLOG"/>
    <property type="match status" value="1"/>
</dbReference>
<gene>
    <name evidence="9" type="primary">TMEM14C_4</name>
    <name evidence="7" type="synonym">TMEM14C_0</name>
    <name evidence="8" type="synonym">TMEM14C_3</name>
    <name evidence="7" type="ORF">CM83_50579</name>
    <name evidence="8" type="ORF">CM83_50581</name>
    <name evidence="9" type="ORF">CM83_50582</name>
    <name evidence="11" type="ORF">g.58213</name>
</gene>
<feature type="transmembrane region" description="Helical" evidence="6">
    <location>
        <begin position="29"/>
        <end position="47"/>
    </location>
</feature>
<dbReference type="EMBL" id="GBRD01007460">
    <property type="protein sequence ID" value="JAG58361.1"/>
    <property type="molecule type" value="Transcribed_RNA"/>
</dbReference>
<name>A0A0A9Y3V3_LYGHE</name>
<keyword evidence="4 6" id="KW-1133">Transmembrane helix</keyword>
<keyword evidence="3 6" id="KW-0812">Transmembrane</keyword>
<sequence length="131" mass="13640">MIDYLGFGYALMVAGGGVMGYVQAKSIPSLAAGLLFGSVIGFGAYQVSAHNKVYVSLATSAALGGMMGYRFYGSGKIMPAGFIAAMSFLFVVYYVVLGVLFYKGILGGPVNQRGPQDVMYDTVGNDTTATA</sequence>
<evidence type="ECO:0000256" key="3">
    <source>
        <dbReference type="ARBA" id="ARBA00022692"/>
    </source>
</evidence>
<evidence type="ECO:0000256" key="5">
    <source>
        <dbReference type="ARBA" id="ARBA00023136"/>
    </source>
</evidence>
<evidence type="ECO:0000256" key="2">
    <source>
        <dbReference type="ARBA" id="ARBA00007590"/>
    </source>
</evidence>
<dbReference type="EMBL" id="GBHO01019415">
    <property type="protein sequence ID" value="JAG24189.1"/>
    <property type="molecule type" value="Transcribed_RNA"/>
</dbReference>
<reference evidence="9" key="1">
    <citation type="journal article" date="2014" name="PLoS ONE">
        <title>Transcriptome-Based Identification of ABC Transporters in the Western Tarnished Plant Bug Lygus hesperus.</title>
        <authorList>
            <person name="Hull J.J."/>
            <person name="Chaney K."/>
            <person name="Geib S.M."/>
            <person name="Fabrick J.A."/>
            <person name="Brent C.S."/>
            <person name="Walsh D."/>
            <person name="Lavine L.C."/>
        </authorList>
    </citation>
    <scope>NUCLEOTIDE SEQUENCE</scope>
</reference>
<feature type="transmembrane region" description="Helical" evidence="6">
    <location>
        <begin position="79"/>
        <end position="102"/>
    </location>
</feature>
<dbReference type="AlphaFoldDB" id="A0A0A9Y3V3"/>
<evidence type="ECO:0000256" key="4">
    <source>
        <dbReference type="ARBA" id="ARBA00022989"/>
    </source>
</evidence>
<dbReference type="Pfam" id="PF03647">
    <property type="entry name" value="Tmemb_14"/>
    <property type="match status" value="1"/>
</dbReference>
<feature type="transmembrane region" description="Helical" evidence="6">
    <location>
        <begin position="6"/>
        <end position="22"/>
    </location>
</feature>
<dbReference type="EMBL" id="GBHO01019414">
    <property type="protein sequence ID" value="JAG24190.1"/>
    <property type="molecule type" value="Transcribed_RNA"/>
</dbReference>